<organism evidence="1 2">
    <name type="scientific">candidate division KSB3 bacterium</name>
    <dbReference type="NCBI Taxonomy" id="2044937"/>
    <lineage>
        <taxon>Bacteria</taxon>
        <taxon>candidate division KSB3</taxon>
    </lineage>
</organism>
<dbReference type="AlphaFoldDB" id="A0A2G6KAL3"/>
<reference evidence="1 2" key="1">
    <citation type="submission" date="2017-10" db="EMBL/GenBank/DDBJ databases">
        <title>Novel microbial diversity and functional potential in the marine mammal oral microbiome.</title>
        <authorList>
            <person name="Dudek N.K."/>
            <person name="Sun C.L."/>
            <person name="Burstein D."/>
            <person name="Kantor R.S."/>
            <person name="Aliaga Goltsman D.S."/>
            <person name="Bik E.M."/>
            <person name="Thomas B.C."/>
            <person name="Banfield J.F."/>
            <person name="Relman D.A."/>
        </authorList>
    </citation>
    <scope>NUCLEOTIDE SEQUENCE [LARGE SCALE GENOMIC DNA]</scope>
    <source>
        <strain evidence="1">DOLJORAL78_47_16</strain>
    </source>
</reference>
<protein>
    <submittedName>
        <fullName evidence="1">Uncharacterized protein</fullName>
    </submittedName>
</protein>
<dbReference type="Proteomes" id="UP000230821">
    <property type="component" value="Unassembled WGS sequence"/>
</dbReference>
<gene>
    <name evidence="1" type="ORF">CSA56_14560</name>
</gene>
<comment type="caution">
    <text evidence="1">The sequence shown here is derived from an EMBL/GenBank/DDBJ whole genome shotgun (WGS) entry which is preliminary data.</text>
</comment>
<sequence length="170" mass="19839">MKHVFTLSQFDHLNEAFIDASSLIYAQQADFLHLLQQSLCLYTLPAILKEARIAATGFHVVQQTDLTDLSPDQQLLSSALTCARPLISEDRKILMRARRAHLPHYNGLMMINFLLYRRLMSSEAYNRYYTALQRIARYSQPVWDYGESVHRLIIRSRDIHNDTNKDYSTF</sequence>
<evidence type="ECO:0000313" key="1">
    <source>
        <dbReference type="EMBL" id="PIE32707.1"/>
    </source>
</evidence>
<accession>A0A2G6KAL3</accession>
<proteinExistence type="predicted"/>
<dbReference type="EMBL" id="PDSK01000109">
    <property type="protein sequence ID" value="PIE32707.1"/>
    <property type="molecule type" value="Genomic_DNA"/>
</dbReference>
<name>A0A2G6KAL3_9BACT</name>
<evidence type="ECO:0000313" key="2">
    <source>
        <dbReference type="Proteomes" id="UP000230821"/>
    </source>
</evidence>